<protein>
    <submittedName>
        <fullName evidence="1">Uncharacterized protein</fullName>
    </submittedName>
</protein>
<reference evidence="2" key="1">
    <citation type="journal article" date="2022" name="Mol. Ecol. Resour.">
        <title>The genomes of chicory, endive, great burdock and yacon provide insights into Asteraceae palaeo-polyploidization history and plant inulin production.</title>
        <authorList>
            <person name="Fan W."/>
            <person name="Wang S."/>
            <person name="Wang H."/>
            <person name="Wang A."/>
            <person name="Jiang F."/>
            <person name="Liu H."/>
            <person name="Zhao H."/>
            <person name="Xu D."/>
            <person name="Zhang Y."/>
        </authorList>
    </citation>
    <scope>NUCLEOTIDE SEQUENCE [LARGE SCALE GENOMIC DNA]</scope>
    <source>
        <strain evidence="2">cv. Punajuju</strain>
    </source>
</reference>
<reference evidence="1 2" key="2">
    <citation type="journal article" date="2022" name="Mol. Ecol. Resour.">
        <title>The genomes of chicory, endive, great burdock and yacon provide insights into Asteraceae paleo-polyploidization history and plant inulin production.</title>
        <authorList>
            <person name="Fan W."/>
            <person name="Wang S."/>
            <person name="Wang H."/>
            <person name="Wang A."/>
            <person name="Jiang F."/>
            <person name="Liu H."/>
            <person name="Zhao H."/>
            <person name="Xu D."/>
            <person name="Zhang Y."/>
        </authorList>
    </citation>
    <scope>NUCLEOTIDE SEQUENCE [LARGE SCALE GENOMIC DNA]</scope>
    <source>
        <strain evidence="2">cv. Punajuju</strain>
        <tissue evidence="1">Leaves</tissue>
    </source>
</reference>
<proteinExistence type="predicted"/>
<evidence type="ECO:0000313" key="1">
    <source>
        <dbReference type="EMBL" id="KAI3710035.1"/>
    </source>
</evidence>
<evidence type="ECO:0000313" key="2">
    <source>
        <dbReference type="Proteomes" id="UP001055811"/>
    </source>
</evidence>
<dbReference type="Proteomes" id="UP001055811">
    <property type="component" value="Linkage Group LG07"/>
</dbReference>
<name>A0ACB9ANM4_CICIN</name>
<comment type="caution">
    <text evidence="1">The sequence shown here is derived from an EMBL/GenBank/DDBJ whole genome shotgun (WGS) entry which is preliminary data.</text>
</comment>
<dbReference type="EMBL" id="CM042015">
    <property type="protein sequence ID" value="KAI3710035.1"/>
    <property type="molecule type" value="Genomic_DNA"/>
</dbReference>
<gene>
    <name evidence="1" type="ORF">L2E82_39808</name>
</gene>
<sequence length="97" mass="11122">MYFLNGLYFIIKTKSNEKAKKFVENNNKLKALYVCLRPLLQHTLLYPSTPPYPHPSLPSLTKSTILLLSSNRHNPFRSPYVILPISSFVPIGSLSRF</sequence>
<accession>A0ACB9ANM4</accession>
<organism evidence="1 2">
    <name type="scientific">Cichorium intybus</name>
    <name type="common">Chicory</name>
    <dbReference type="NCBI Taxonomy" id="13427"/>
    <lineage>
        <taxon>Eukaryota</taxon>
        <taxon>Viridiplantae</taxon>
        <taxon>Streptophyta</taxon>
        <taxon>Embryophyta</taxon>
        <taxon>Tracheophyta</taxon>
        <taxon>Spermatophyta</taxon>
        <taxon>Magnoliopsida</taxon>
        <taxon>eudicotyledons</taxon>
        <taxon>Gunneridae</taxon>
        <taxon>Pentapetalae</taxon>
        <taxon>asterids</taxon>
        <taxon>campanulids</taxon>
        <taxon>Asterales</taxon>
        <taxon>Asteraceae</taxon>
        <taxon>Cichorioideae</taxon>
        <taxon>Cichorieae</taxon>
        <taxon>Cichoriinae</taxon>
        <taxon>Cichorium</taxon>
    </lineage>
</organism>
<keyword evidence="2" id="KW-1185">Reference proteome</keyword>